<evidence type="ECO:0000313" key="5">
    <source>
        <dbReference type="Proteomes" id="UP000177876"/>
    </source>
</evidence>
<dbReference type="GO" id="GO:0000160">
    <property type="term" value="P:phosphorelay signal transduction system"/>
    <property type="evidence" value="ECO:0007669"/>
    <property type="project" value="InterPro"/>
</dbReference>
<dbReference type="PANTHER" id="PTHR44591">
    <property type="entry name" value="STRESS RESPONSE REGULATOR PROTEIN 1"/>
    <property type="match status" value="1"/>
</dbReference>
<evidence type="ECO:0000259" key="3">
    <source>
        <dbReference type="PROSITE" id="PS50110"/>
    </source>
</evidence>
<dbReference type="PROSITE" id="PS50110">
    <property type="entry name" value="RESPONSE_REGULATORY"/>
    <property type="match status" value="1"/>
</dbReference>
<evidence type="ECO:0000256" key="1">
    <source>
        <dbReference type="ARBA" id="ARBA00022553"/>
    </source>
</evidence>
<accession>A0A1F2WT16</accession>
<gene>
    <name evidence="4" type="ORF">A2Y75_07840</name>
</gene>
<dbReference type="STRING" id="1797197.A2Y75_07840"/>
<name>A0A1F2WT16_9ACTN</name>
<dbReference type="InterPro" id="IPR011006">
    <property type="entry name" value="CheY-like_superfamily"/>
</dbReference>
<dbReference type="EMBL" id="MELK01000008">
    <property type="protein sequence ID" value="OFW59970.1"/>
    <property type="molecule type" value="Genomic_DNA"/>
</dbReference>
<dbReference type="PANTHER" id="PTHR44591:SF3">
    <property type="entry name" value="RESPONSE REGULATORY DOMAIN-CONTAINING PROTEIN"/>
    <property type="match status" value="1"/>
</dbReference>
<dbReference type="Gene3D" id="3.40.50.2300">
    <property type="match status" value="1"/>
</dbReference>
<sequence>MVKKVLLVDDDRDFVEATRALLEEKYEVEVAYDGDQGITKAREVKPDLIILDVIMPTEDGFAAADEIAADADLKSIPLMLLTSFGSRMTKETEIPRSRGMDLVADDYVEKPVEPDALLANVQRLIGE</sequence>
<reference evidence="4 5" key="1">
    <citation type="journal article" date="2016" name="Nat. Commun.">
        <title>Thousands of microbial genomes shed light on interconnected biogeochemical processes in an aquifer system.</title>
        <authorList>
            <person name="Anantharaman K."/>
            <person name="Brown C.T."/>
            <person name="Hug L.A."/>
            <person name="Sharon I."/>
            <person name="Castelle C.J."/>
            <person name="Probst A.J."/>
            <person name="Thomas B.C."/>
            <person name="Singh A."/>
            <person name="Wilkins M.J."/>
            <person name="Karaoz U."/>
            <person name="Brodie E.L."/>
            <person name="Williams K.H."/>
            <person name="Hubbard S.S."/>
            <person name="Banfield J.F."/>
        </authorList>
    </citation>
    <scope>NUCLEOTIDE SEQUENCE [LARGE SCALE GENOMIC DNA]</scope>
</reference>
<feature type="modified residue" description="4-aspartylphosphate" evidence="2">
    <location>
        <position position="52"/>
    </location>
</feature>
<dbReference type="InterPro" id="IPR050595">
    <property type="entry name" value="Bact_response_regulator"/>
</dbReference>
<dbReference type="Proteomes" id="UP000177876">
    <property type="component" value="Unassembled WGS sequence"/>
</dbReference>
<proteinExistence type="predicted"/>
<dbReference type="AlphaFoldDB" id="A0A1F2WT16"/>
<comment type="caution">
    <text evidence="4">The sequence shown here is derived from an EMBL/GenBank/DDBJ whole genome shotgun (WGS) entry which is preliminary data.</text>
</comment>
<evidence type="ECO:0000313" key="4">
    <source>
        <dbReference type="EMBL" id="OFW59970.1"/>
    </source>
</evidence>
<organism evidence="4 5">
    <name type="scientific">Candidatus Solincola sediminis</name>
    <dbReference type="NCBI Taxonomy" id="1797199"/>
    <lineage>
        <taxon>Bacteria</taxon>
        <taxon>Bacillati</taxon>
        <taxon>Actinomycetota</taxon>
        <taxon>Candidatus Geothermincolia</taxon>
        <taxon>Candidatus Geothermincolales</taxon>
        <taxon>Candidatus Geothermincolaceae</taxon>
        <taxon>Candidatus Solincola</taxon>
    </lineage>
</organism>
<dbReference type="SUPFAM" id="SSF52172">
    <property type="entry name" value="CheY-like"/>
    <property type="match status" value="1"/>
</dbReference>
<feature type="domain" description="Response regulatory" evidence="3">
    <location>
        <begin position="4"/>
        <end position="125"/>
    </location>
</feature>
<dbReference type="Pfam" id="PF00072">
    <property type="entry name" value="Response_reg"/>
    <property type="match status" value="1"/>
</dbReference>
<keyword evidence="1 2" id="KW-0597">Phosphoprotein</keyword>
<protein>
    <recommendedName>
        <fullName evidence="3">Response regulatory domain-containing protein</fullName>
    </recommendedName>
</protein>
<evidence type="ECO:0000256" key="2">
    <source>
        <dbReference type="PROSITE-ProRule" id="PRU00169"/>
    </source>
</evidence>
<dbReference type="SMART" id="SM00448">
    <property type="entry name" value="REC"/>
    <property type="match status" value="1"/>
</dbReference>
<dbReference type="InterPro" id="IPR001789">
    <property type="entry name" value="Sig_transdc_resp-reg_receiver"/>
</dbReference>